<dbReference type="Gene3D" id="1.25.10.10">
    <property type="entry name" value="Leucine-rich Repeat Variant"/>
    <property type="match status" value="2"/>
</dbReference>
<dbReference type="PANTHER" id="PTHR14014:SF0">
    <property type="entry name" value="TELOMERE REPEATS-BINDING BOUQUET FORMATION PROTEIN 1"/>
    <property type="match status" value="1"/>
</dbReference>
<evidence type="ECO:0000256" key="1">
    <source>
        <dbReference type="SAM" id="MobiDB-lite"/>
    </source>
</evidence>
<accession>A0ABM0MZC2</accession>
<organism evidence="2 3">
    <name type="scientific">Saccoglossus kowalevskii</name>
    <name type="common">Acorn worm</name>
    <dbReference type="NCBI Taxonomy" id="10224"/>
    <lineage>
        <taxon>Eukaryota</taxon>
        <taxon>Metazoa</taxon>
        <taxon>Hemichordata</taxon>
        <taxon>Enteropneusta</taxon>
        <taxon>Harrimaniidae</taxon>
        <taxon>Saccoglossus</taxon>
    </lineage>
</organism>
<evidence type="ECO:0000313" key="2">
    <source>
        <dbReference type="Proteomes" id="UP000694865"/>
    </source>
</evidence>
<gene>
    <name evidence="3" type="primary">LOC102803439</name>
</gene>
<dbReference type="RefSeq" id="XP_006825363.1">
    <property type="nucleotide sequence ID" value="XM_006825300.1"/>
</dbReference>
<protein>
    <submittedName>
        <fullName evidence="3">Uncharacterized protein LOC102803439</fullName>
    </submittedName>
</protein>
<dbReference type="InterPro" id="IPR016024">
    <property type="entry name" value="ARM-type_fold"/>
</dbReference>
<feature type="region of interest" description="Disordered" evidence="1">
    <location>
        <begin position="392"/>
        <end position="413"/>
    </location>
</feature>
<sequence length="894" mass="101228">MMSVGKLPNSIKTDLRLLLECLKCNMNQPQSLKDALVTIAEICSDSDEGKECLLDCGGILFIQSLLTSTKHTDVKEAALYTLSCVVDRNSECQNLARKSNCLHVLLQLFRSTSEHLENRGMFGKIVGDMQQFAIWSSILGALCVLVNNPSNVSIQERFRLLGGLKTVVLTLDKLINGLNEKSSTDRLNELELGIHIASTLNSCVTDNNTSKQCISNYGAVELLLSLLSNDVLSINSKLQLVLTIAHCTDSCVENQLEFVESGGLSLVVKYMTEIQNDEFMKASTYLLQTCVQINDENSIQTPLNIAEKYDDRRAVREMENPLANVDKYVDKLVTILDRLEAKENSLVSSGEQNTDRRNKEIENRKEVKNKNNETTNQSTFDSNVVNVVTSTGNNDMYRKDETSIQNKDVENNNGTLLSESKQETSSIGISQGVHMQTSLRTEDTLTQSDEVATIQNTGSKTSFHRHEYTPIKDDSIVHHRRASTPRTPGKSDIQHHAKKYQNSQPPVEVFRKPTIPLRRNTHIARKLCVDYTTGSVPEGCYGNKGLNCSIQHNHNEKSKICHNQKICTENCMQSHNKTPKKTPDYSRERHRMAASPSIVSVSFQRSTPNRHGTPTMKEKNPYKVHTDGQNTPRIKNRDDNVHSDKRVSKYTPELKKKDPHKLYHDKAATVNTSRIKNKDDYTVHPHVSLGTPKMVDSYHTPTFSTSTLQRHARSSSSNMVNQKRKFPFCVSDDMDTPVRKLRPVNNDRRGCMSVGQKHRKIFVARWQGLHSQVTPVRNGINRSESEDNIGIRYFQTHCPGCSRNVGGMLTSRTYNKWMDRSSGTCDKHQKIRQQEKKLIKEMKNKDFICPAVKRTPSSNSFSRNYSFADIVVTPRRKIRKNFENMSVYDFISDD</sequence>
<dbReference type="Proteomes" id="UP000694865">
    <property type="component" value="Unplaced"/>
</dbReference>
<feature type="region of interest" description="Disordered" evidence="1">
    <location>
        <begin position="575"/>
        <end position="594"/>
    </location>
</feature>
<dbReference type="InterPro" id="IPR042359">
    <property type="entry name" value="TERB1"/>
</dbReference>
<feature type="compositionally biased region" description="Polar residues" evidence="1">
    <location>
        <begin position="601"/>
        <end position="612"/>
    </location>
</feature>
<proteinExistence type="predicted"/>
<feature type="compositionally biased region" description="Basic and acidic residues" evidence="1">
    <location>
        <begin position="396"/>
        <end position="410"/>
    </location>
</feature>
<name>A0ABM0MZC2_SACKO</name>
<dbReference type="SUPFAM" id="SSF48371">
    <property type="entry name" value="ARM repeat"/>
    <property type="match status" value="1"/>
</dbReference>
<feature type="compositionally biased region" description="Basic and acidic residues" evidence="1">
    <location>
        <begin position="616"/>
        <end position="626"/>
    </location>
</feature>
<dbReference type="InterPro" id="IPR011989">
    <property type="entry name" value="ARM-like"/>
</dbReference>
<evidence type="ECO:0000313" key="3">
    <source>
        <dbReference type="RefSeq" id="XP_006825363.1"/>
    </source>
</evidence>
<feature type="region of interest" description="Disordered" evidence="1">
    <location>
        <begin position="345"/>
        <end position="380"/>
    </location>
</feature>
<feature type="region of interest" description="Disordered" evidence="1">
    <location>
        <begin position="481"/>
        <end position="505"/>
    </location>
</feature>
<feature type="compositionally biased region" description="Basic and acidic residues" evidence="1">
    <location>
        <begin position="353"/>
        <end position="371"/>
    </location>
</feature>
<feature type="compositionally biased region" description="Basic and acidic residues" evidence="1">
    <location>
        <begin position="635"/>
        <end position="645"/>
    </location>
</feature>
<dbReference type="GeneID" id="102803439"/>
<reference evidence="3" key="1">
    <citation type="submission" date="2025-08" db="UniProtKB">
        <authorList>
            <consortium name="RefSeq"/>
        </authorList>
    </citation>
    <scope>IDENTIFICATION</scope>
    <source>
        <tissue evidence="3">Testes</tissue>
    </source>
</reference>
<feature type="region of interest" description="Disordered" evidence="1">
    <location>
        <begin position="601"/>
        <end position="645"/>
    </location>
</feature>
<keyword evidence="2" id="KW-1185">Reference proteome</keyword>
<dbReference type="PANTHER" id="PTHR14014">
    <property type="entry name" value="TELOMERE REPEATS-BINDING BOUQUET FORMATION PROTEIN 1"/>
    <property type="match status" value="1"/>
</dbReference>